<comment type="caution">
    <text evidence="12">The sequence shown here is derived from an EMBL/GenBank/DDBJ whole genome shotgun (WGS) entry which is preliminary data.</text>
</comment>
<dbReference type="SUPFAM" id="SSF161098">
    <property type="entry name" value="MetI-like"/>
    <property type="match status" value="1"/>
</dbReference>
<feature type="transmembrane region" description="Helical" evidence="10">
    <location>
        <begin position="49"/>
        <end position="73"/>
    </location>
</feature>
<dbReference type="InterPro" id="IPR043429">
    <property type="entry name" value="ArtM/GltK/GlnP/TcyL/YhdX-like"/>
</dbReference>
<dbReference type="GO" id="GO:0043190">
    <property type="term" value="C:ATP-binding cassette (ABC) transporter complex"/>
    <property type="evidence" value="ECO:0007669"/>
    <property type="project" value="InterPro"/>
</dbReference>
<protein>
    <submittedName>
        <fullName evidence="12">Polar amino acid transport system permease protein</fullName>
    </submittedName>
</protein>
<name>A0A4R2GPP9_9HYPH</name>
<dbReference type="Pfam" id="PF00528">
    <property type="entry name" value="BPD_transp_1"/>
    <property type="match status" value="1"/>
</dbReference>
<gene>
    <name evidence="12" type="ORF">EV666_11325</name>
</gene>
<keyword evidence="9 10" id="KW-0472">Membrane</keyword>
<comment type="subcellular location">
    <subcellularLocation>
        <location evidence="2">Cell inner membrane</location>
        <topology evidence="2">Multi-pass membrane protein</topology>
    </subcellularLocation>
    <subcellularLocation>
        <location evidence="10">Cell membrane</location>
        <topology evidence="10">Multi-pass membrane protein</topology>
    </subcellularLocation>
</comment>
<dbReference type="Gene3D" id="1.10.3720.10">
    <property type="entry name" value="MetI-like"/>
    <property type="match status" value="1"/>
</dbReference>
<feature type="transmembrane region" description="Helical" evidence="10">
    <location>
        <begin position="80"/>
        <end position="99"/>
    </location>
</feature>
<sequence length="216" mass="23281">MSFLQILLQLAGGVGYTIMVTVACSLTGVVVGLGVAMLSRIGPPWLRGLLGAFTFIFRAVPVLVLLFIVFFGLPNAGLRVPPLVAMMLSLGVIAGAYLAEVFRGAFDSVDASEVLAAEAMGLSRFQILRLIEIPQMLRFAVPGMINEFTTVLKYSPFAYTVGIPDVMKEAMSLSATTLRGVEIYLAVGIIYFLIYKLLVTGVWALEKRTRIPGLTG</sequence>
<dbReference type="NCBIfam" id="TIGR01726">
    <property type="entry name" value="HEQRo_perm_3TM"/>
    <property type="match status" value="1"/>
</dbReference>
<dbReference type="PROSITE" id="PS50928">
    <property type="entry name" value="ABC_TM1"/>
    <property type="match status" value="1"/>
</dbReference>
<comment type="function">
    <text evidence="1">Part of the binding-protein-dependent transport system for glutamine; probably responsible for the translocation of the substrate across the membrane.</text>
</comment>
<dbReference type="RefSeq" id="WP_132009231.1">
    <property type="nucleotide sequence ID" value="NZ_JBHUNN010000002.1"/>
</dbReference>
<evidence type="ECO:0000256" key="3">
    <source>
        <dbReference type="ARBA" id="ARBA00010072"/>
    </source>
</evidence>
<dbReference type="GO" id="GO:0006865">
    <property type="term" value="P:amino acid transport"/>
    <property type="evidence" value="ECO:0007669"/>
    <property type="project" value="UniProtKB-KW"/>
</dbReference>
<evidence type="ECO:0000256" key="5">
    <source>
        <dbReference type="ARBA" id="ARBA00022475"/>
    </source>
</evidence>
<evidence type="ECO:0000256" key="1">
    <source>
        <dbReference type="ARBA" id="ARBA00003159"/>
    </source>
</evidence>
<comment type="similarity">
    <text evidence="3">Belongs to the binding-protein-dependent transport system permease family. HisMQ subfamily.</text>
</comment>
<keyword evidence="13" id="KW-1185">Reference proteome</keyword>
<dbReference type="GO" id="GO:0022857">
    <property type="term" value="F:transmembrane transporter activity"/>
    <property type="evidence" value="ECO:0007669"/>
    <property type="project" value="InterPro"/>
</dbReference>
<feature type="transmembrane region" description="Helical" evidence="10">
    <location>
        <begin position="7"/>
        <end position="37"/>
    </location>
</feature>
<proteinExistence type="inferred from homology"/>
<evidence type="ECO:0000256" key="6">
    <source>
        <dbReference type="ARBA" id="ARBA00022692"/>
    </source>
</evidence>
<dbReference type="PANTHER" id="PTHR30614:SF20">
    <property type="entry name" value="GLUTAMINE TRANSPORT SYSTEM PERMEASE PROTEIN GLNP"/>
    <property type="match status" value="1"/>
</dbReference>
<organism evidence="12 13">
    <name type="scientific">Camelimonas lactis</name>
    <dbReference type="NCBI Taxonomy" id="659006"/>
    <lineage>
        <taxon>Bacteria</taxon>
        <taxon>Pseudomonadati</taxon>
        <taxon>Pseudomonadota</taxon>
        <taxon>Alphaproteobacteria</taxon>
        <taxon>Hyphomicrobiales</taxon>
        <taxon>Chelatococcaceae</taxon>
        <taxon>Camelimonas</taxon>
    </lineage>
</organism>
<keyword evidence="4 10" id="KW-0813">Transport</keyword>
<evidence type="ECO:0000313" key="12">
    <source>
        <dbReference type="EMBL" id="TCO11189.1"/>
    </source>
</evidence>
<evidence type="ECO:0000313" key="13">
    <source>
        <dbReference type="Proteomes" id="UP000294881"/>
    </source>
</evidence>
<dbReference type="PANTHER" id="PTHR30614">
    <property type="entry name" value="MEMBRANE COMPONENT OF AMINO ACID ABC TRANSPORTER"/>
    <property type="match status" value="1"/>
</dbReference>
<dbReference type="InterPro" id="IPR035906">
    <property type="entry name" value="MetI-like_sf"/>
</dbReference>
<feature type="domain" description="ABC transmembrane type-1" evidence="11">
    <location>
        <begin position="14"/>
        <end position="202"/>
    </location>
</feature>
<accession>A0A4R2GPP9</accession>
<evidence type="ECO:0000256" key="8">
    <source>
        <dbReference type="ARBA" id="ARBA00022989"/>
    </source>
</evidence>
<dbReference type="AlphaFoldDB" id="A0A4R2GPP9"/>
<dbReference type="InterPro" id="IPR010065">
    <property type="entry name" value="AA_ABC_transptr_permease_3TM"/>
</dbReference>
<evidence type="ECO:0000256" key="4">
    <source>
        <dbReference type="ARBA" id="ARBA00022448"/>
    </source>
</evidence>
<dbReference type="CDD" id="cd06261">
    <property type="entry name" value="TM_PBP2"/>
    <property type="match status" value="1"/>
</dbReference>
<evidence type="ECO:0000259" key="11">
    <source>
        <dbReference type="PROSITE" id="PS50928"/>
    </source>
</evidence>
<feature type="transmembrane region" description="Helical" evidence="10">
    <location>
        <begin position="183"/>
        <end position="205"/>
    </location>
</feature>
<dbReference type="InterPro" id="IPR000515">
    <property type="entry name" value="MetI-like"/>
</dbReference>
<keyword evidence="5" id="KW-1003">Cell membrane</keyword>
<keyword evidence="8 10" id="KW-1133">Transmembrane helix</keyword>
<evidence type="ECO:0000256" key="10">
    <source>
        <dbReference type="RuleBase" id="RU363032"/>
    </source>
</evidence>
<evidence type="ECO:0000256" key="2">
    <source>
        <dbReference type="ARBA" id="ARBA00004429"/>
    </source>
</evidence>
<evidence type="ECO:0000256" key="9">
    <source>
        <dbReference type="ARBA" id="ARBA00023136"/>
    </source>
</evidence>
<keyword evidence="6 10" id="KW-0812">Transmembrane</keyword>
<dbReference type="Proteomes" id="UP000294881">
    <property type="component" value="Unassembled WGS sequence"/>
</dbReference>
<dbReference type="OrthoDB" id="9815029at2"/>
<dbReference type="EMBL" id="SLWL01000013">
    <property type="protein sequence ID" value="TCO11189.1"/>
    <property type="molecule type" value="Genomic_DNA"/>
</dbReference>
<keyword evidence="7" id="KW-0029">Amino-acid transport</keyword>
<evidence type="ECO:0000256" key="7">
    <source>
        <dbReference type="ARBA" id="ARBA00022970"/>
    </source>
</evidence>
<reference evidence="12 13" key="1">
    <citation type="submission" date="2019-03" db="EMBL/GenBank/DDBJ databases">
        <title>Genomic Encyclopedia of Type Strains, Phase IV (KMG-IV): sequencing the most valuable type-strain genomes for metagenomic binning, comparative biology and taxonomic classification.</title>
        <authorList>
            <person name="Goeker M."/>
        </authorList>
    </citation>
    <scope>NUCLEOTIDE SEQUENCE [LARGE SCALE GENOMIC DNA]</scope>
    <source>
        <strain evidence="12 13">DSM 22958</strain>
    </source>
</reference>